<dbReference type="Proteomes" id="UP000487757">
    <property type="component" value="Unassembled WGS sequence"/>
</dbReference>
<reference evidence="1 2" key="1">
    <citation type="submission" date="2019-11" db="EMBL/GenBank/DDBJ databases">
        <title>Pedobacter petrophilus genome.</title>
        <authorList>
            <person name="Feldbauer M.J."/>
            <person name="Newman J.D."/>
        </authorList>
    </citation>
    <scope>NUCLEOTIDE SEQUENCE [LARGE SCALE GENOMIC DNA]</scope>
    <source>
        <strain evidence="1 2">LMG 29686</strain>
    </source>
</reference>
<proteinExistence type="predicted"/>
<protein>
    <recommendedName>
        <fullName evidence="3">Dual-action HEIGH metallo-peptidase</fullName>
    </recommendedName>
</protein>
<name>A0A7K0G3A3_9SPHI</name>
<keyword evidence="2" id="KW-1185">Reference proteome</keyword>
<comment type="caution">
    <text evidence="1">The sequence shown here is derived from an EMBL/GenBank/DDBJ whole genome shotgun (WGS) entry which is preliminary data.</text>
</comment>
<organism evidence="1 2">
    <name type="scientific">Pedobacter petrophilus</name>
    <dbReference type="NCBI Taxonomy" id="1908241"/>
    <lineage>
        <taxon>Bacteria</taxon>
        <taxon>Pseudomonadati</taxon>
        <taxon>Bacteroidota</taxon>
        <taxon>Sphingobacteriia</taxon>
        <taxon>Sphingobacteriales</taxon>
        <taxon>Sphingobacteriaceae</taxon>
        <taxon>Pedobacter</taxon>
    </lineage>
</organism>
<evidence type="ECO:0008006" key="3">
    <source>
        <dbReference type="Google" id="ProtNLM"/>
    </source>
</evidence>
<dbReference type="OrthoDB" id="785995at2"/>
<dbReference type="GO" id="GO:0008237">
    <property type="term" value="F:metallopeptidase activity"/>
    <property type="evidence" value="ECO:0007669"/>
    <property type="project" value="InterPro"/>
</dbReference>
<dbReference type="Gene3D" id="3.40.390.10">
    <property type="entry name" value="Collagenase (Catalytic Domain)"/>
    <property type="match status" value="1"/>
</dbReference>
<dbReference type="InterPro" id="IPR024653">
    <property type="entry name" value="Peptidase_M10/M27/M57"/>
</dbReference>
<evidence type="ECO:0000313" key="2">
    <source>
        <dbReference type="Proteomes" id="UP000487757"/>
    </source>
</evidence>
<dbReference type="CDD" id="cd04268">
    <property type="entry name" value="ZnMc_MMP_like"/>
    <property type="match status" value="1"/>
</dbReference>
<dbReference type="RefSeq" id="WP_154282700.1">
    <property type="nucleotide sequence ID" value="NZ_JBHUJQ010000001.1"/>
</dbReference>
<dbReference type="Pfam" id="PF12388">
    <property type="entry name" value="Peptidase_M57"/>
    <property type="match status" value="1"/>
</dbReference>
<dbReference type="InterPro" id="IPR024079">
    <property type="entry name" value="MetalloPept_cat_dom_sf"/>
</dbReference>
<dbReference type="PROSITE" id="PS51257">
    <property type="entry name" value="PROKAR_LIPOPROTEIN"/>
    <property type="match status" value="1"/>
</dbReference>
<dbReference type="AlphaFoldDB" id="A0A7K0G3A3"/>
<gene>
    <name evidence="1" type="ORF">GJU39_19610</name>
</gene>
<sequence>MKKIYYALAILFLFIVSCKKEQTLPEIINTSVSADILAKLKSAGFDTSEGLSKYKNGYLVEGDIFMTVEDINKLSQESKIEIPFSLTPKALKLQSTGPISHYHTNNLLSFSSSKRTINIYMEPSFGTYLQDCLDAAILRYNTLDLALVFNRVTNASGADIVVSSVDLDPALYGNNAYLMAAGFPTSGNPYNQIFINTHYFNNSNNRLDATSTLSHEIGHTIGLRHTDYMNRAFSCNAVKPGNNEGTGSNGANHIGGTSVGPSSNSFMLACSDQFVDRTFTTDDIIALKALYPYRKDFYIKEIWTLIYDNSYYTTYNDYDKRSYDITLEFYQDAAGTMPLVTSNFFILNIFYYTGGVDSVTNILLNDGISSYHLGEWTIDREWEFGNQTVDNTSGFQLAYWSNSYYGHVTW</sequence>
<dbReference type="SUPFAM" id="SSF55486">
    <property type="entry name" value="Metalloproteases ('zincins'), catalytic domain"/>
    <property type="match status" value="1"/>
</dbReference>
<dbReference type="EMBL" id="WKKH01000046">
    <property type="protein sequence ID" value="MRX78293.1"/>
    <property type="molecule type" value="Genomic_DNA"/>
</dbReference>
<accession>A0A7K0G3A3</accession>
<evidence type="ECO:0000313" key="1">
    <source>
        <dbReference type="EMBL" id="MRX78293.1"/>
    </source>
</evidence>